<proteinExistence type="predicted"/>
<dbReference type="AlphaFoldDB" id="I5C3S8"/>
<evidence type="ECO:0000313" key="1">
    <source>
        <dbReference type="EMBL" id="EIM76480.1"/>
    </source>
</evidence>
<accession>I5C3S8</accession>
<keyword evidence="2" id="KW-1185">Reference proteome</keyword>
<dbReference type="Proteomes" id="UP000005551">
    <property type="component" value="Unassembled WGS sequence"/>
</dbReference>
<gene>
    <name evidence="1" type="ORF">A3SI_09782</name>
</gene>
<organism evidence="1 2">
    <name type="scientific">Nitritalea halalkaliphila LW7</name>
    <dbReference type="NCBI Taxonomy" id="1189621"/>
    <lineage>
        <taxon>Bacteria</taxon>
        <taxon>Pseudomonadati</taxon>
        <taxon>Bacteroidota</taxon>
        <taxon>Cytophagia</taxon>
        <taxon>Cytophagales</taxon>
        <taxon>Cyclobacteriaceae</taxon>
        <taxon>Nitritalea</taxon>
    </lineage>
</organism>
<sequence>MVQGRVQSQSGEGLPAMLSLKETRKGTVADMEGNFTLKDYAQVPIISKFPC</sequence>
<evidence type="ECO:0000313" key="2">
    <source>
        <dbReference type="Proteomes" id="UP000005551"/>
    </source>
</evidence>
<name>I5C3S8_9BACT</name>
<dbReference type="EMBL" id="AJYA01000020">
    <property type="protein sequence ID" value="EIM76480.1"/>
    <property type="molecule type" value="Genomic_DNA"/>
</dbReference>
<reference evidence="1 2" key="1">
    <citation type="submission" date="2012-05" db="EMBL/GenBank/DDBJ databases">
        <title>Genome sequence of Nitritalea halalkaliphila LW7.</title>
        <authorList>
            <person name="Jangir P.K."/>
            <person name="Singh A."/>
            <person name="Shivaji S."/>
            <person name="Sharma R."/>
        </authorList>
    </citation>
    <scope>NUCLEOTIDE SEQUENCE [LARGE SCALE GENOMIC DNA]</scope>
    <source>
        <strain evidence="1 2">LW7</strain>
    </source>
</reference>
<protein>
    <submittedName>
        <fullName evidence="1">Uncharacterized protein</fullName>
    </submittedName>
</protein>
<comment type="caution">
    <text evidence="1">The sequence shown here is derived from an EMBL/GenBank/DDBJ whole genome shotgun (WGS) entry which is preliminary data.</text>
</comment>